<evidence type="ECO:0000313" key="14">
    <source>
        <dbReference type="EMBL" id="KAK8861791.1"/>
    </source>
</evidence>
<dbReference type="Proteomes" id="UP001390339">
    <property type="component" value="Unassembled WGS sequence"/>
</dbReference>
<dbReference type="EC" id="2.4.1.122" evidence="4"/>
<evidence type="ECO:0000256" key="6">
    <source>
        <dbReference type="ARBA" id="ARBA00022679"/>
    </source>
</evidence>
<evidence type="ECO:0000256" key="4">
    <source>
        <dbReference type="ARBA" id="ARBA00012557"/>
    </source>
</evidence>
<dbReference type="EMBL" id="JAPCWZ010000005">
    <property type="protein sequence ID" value="KAK8861791.1"/>
    <property type="molecule type" value="Genomic_DNA"/>
</dbReference>
<name>A0ABR2IDP7_9PEZI</name>
<evidence type="ECO:0000256" key="1">
    <source>
        <dbReference type="ARBA" id="ARBA00004606"/>
    </source>
</evidence>
<comment type="similarity">
    <text evidence="3">Belongs to the glycosyltransferase 31 family. Beta3-Gal-T subfamily.</text>
</comment>
<protein>
    <recommendedName>
        <fullName evidence="4">N-acetylgalactosaminide beta-1,3-galactosyltransferase</fullName>
        <ecNumber evidence="4">2.4.1.122</ecNumber>
    </recommendedName>
</protein>
<evidence type="ECO:0000256" key="10">
    <source>
        <dbReference type="ARBA" id="ARBA00022989"/>
    </source>
</evidence>
<evidence type="ECO:0000256" key="8">
    <source>
        <dbReference type="ARBA" id="ARBA00022741"/>
    </source>
</evidence>
<organism evidence="14 15">
    <name type="scientific">Apiospora arundinis</name>
    <dbReference type="NCBI Taxonomy" id="335852"/>
    <lineage>
        <taxon>Eukaryota</taxon>
        <taxon>Fungi</taxon>
        <taxon>Dikarya</taxon>
        <taxon>Ascomycota</taxon>
        <taxon>Pezizomycotina</taxon>
        <taxon>Sordariomycetes</taxon>
        <taxon>Xylariomycetidae</taxon>
        <taxon>Amphisphaeriales</taxon>
        <taxon>Apiosporaceae</taxon>
        <taxon>Apiospora</taxon>
    </lineage>
</organism>
<feature type="transmembrane region" description="Helical" evidence="12">
    <location>
        <begin position="24"/>
        <end position="43"/>
    </location>
</feature>
<feature type="domain" description="Fringe-like glycosyltransferase" evidence="13">
    <location>
        <begin position="189"/>
        <end position="283"/>
    </location>
</feature>
<evidence type="ECO:0000259" key="13">
    <source>
        <dbReference type="Pfam" id="PF02434"/>
    </source>
</evidence>
<comment type="pathway">
    <text evidence="2">Protein modification; protein glycosylation.</text>
</comment>
<dbReference type="Pfam" id="PF02434">
    <property type="entry name" value="Fringe"/>
    <property type="match status" value="1"/>
</dbReference>
<evidence type="ECO:0000256" key="9">
    <source>
        <dbReference type="ARBA" id="ARBA00022968"/>
    </source>
</evidence>
<evidence type="ECO:0000256" key="2">
    <source>
        <dbReference type="ARBA" id="ARBA00004922"/>
    </source>
</evidence>
<keyword evidence="9" id="KW-0735">Signal-anchor</keyword>
<gene>
    <name evidence="14" type="ORF">PGQ11_008026</name>
</gene>
<keyword evidence="15" id="KW-1185">Reference proteome</keyword>
<evidence type="ECO:0000256" key="3">
    <source>
        <dbReference type="ARBA" id="ARBA00006462"/>
    </source>
</evidence>
<dbReference type="InterPro" id="IPR026050">
    <property type="entry name" value="C1GALT1/C1GALT1_chp1"/>
</dbReference>
<dbReference type="PANTHER" id="PTHR23033">
    <property type="entry name" value="BETA1,3-GALACTOSYLTRANSFERASE"/>
    <property type="match status" value="1"/>
</dbReference>
<keyword evidence="11 12" id="KW-0472">Membrane</keyword>
<accession>A0ABR2IDP7</accession>
<evidence type="ECO:0000256" key="12">
    <source>
        <dbReference type="SAM" id="Phobius"/>
    </source>
</evidence>
<keyword evidence="10 12" id="KW-1133">Transmembrane helix</keyword>
<evidence type="ECO:0000256" key="11">
    <source>
        <dbReference type="ARBA" id="ARBA00023136"/>
    </source>
</evidence>
<keyword evidence="5" id="KW-0328">Glycosyltransferase</keyword>
<keyword evidence="7 12" id="KW-0812">Transmembrane</keyword>
<keyword evidence="8" id="KW-0547">Nucleotide-binding</keyword>
<dbReference type="PANTHER" id="PTHR23033:SF47">
    <property type="entry name" value="APPLE DOMAIN-CONTAINING PROTEIN-RELATED"/>
    <property type="match status" value="1"/>
</dbReference>
<evidence type="ECO:0000256" key="7">
    <source>
        <dbReference type="ARBA" id="ARBA00022692"/>
    </source>
</evidence>
<keyword evidence="6" id="KW-0808">Transferase</keyword>
<comment type="caution">
    <text evidence="14">The sequence shown here is derived from an EMBL/GenBank/DDBJ whole genome shotgun (WGS) entry which is preliminary data.</text>
</comment>
<sequence length="506" mass="57452">MLGAYKLQHRMISKPSSAMGARRLRTVLVATAVIIFLVHWSFYRSSLRPLVTQKLVNGKTNASVCPQSPLLGDVLVVLRTGATEAREKLPVHFNTVLNCIPDYVIYSDFEEDIAGHHLHDVLAGDAVDEKIRQSNPDFKLYNQLRASGRDGLNYQTLFGSGWNGATDNPGWKLDKWKFMPMVDRALRHRPNAKWFVFVEGDTYLVWQNMLEWLAKFDSSQPHYLGKHMYIGHVLFGHGGSGFALSNPAMQKVTQRWKQDKAAIEAYTEQEWAGDMVLGKVIKDAGIDMFWGFPHLQGDSPTTMDWNVSKLEREPWCYAPVTFHHVNSVEYEALWAFEQQWLRDHPQSPGISSPRFRDLFKGVILPQLRERRDSWDNMAFGTEYSTELLAELSDGNRNTLSLAERQALISFEHCRKACESQPDCIQFSYSQGRCATSKELRLGHAANSPCQEYSNAAAKCLKPSALRGNSLGSSPDFIQAGWIMDRVAKYIERLDNSCGHVEKDWLS</sequence>
<comment type="subcellular location">
    <subcellularLocation>
        <location evidence="1">Membrane</location>
        <topology evidence="1">Single-pass type II membrane protein</topology>
    </subcellularLocation>
</comment>
<evidence type="ECO:0000313" key="15">
    <source>
        <dbReference type="Proteomes" id="UP001390339"/>
    </source>
</evidence>
<dbReference type="InterPro" id="IPR003378">
    <property type="entry name" value="Fringe-like_glycosylTrfase"/>
</dbReference>
<dbReference type="Gene3D" id="3.90.550.50">
    <property type="match status" value="1"/>
</dbReference>
<proteinExistence type="inferred from homology"/>
<evidence type="ECO:0000256" key="5">
    <source>
        <dbReference type="ARBA" id="ARBA00022676"/>
    </source>
</evidence>
<reference evidence="14 15" key="1">
    <citation type="journal article" date="2024" name="IMA Fungus">
        <title>Apiospora arundinis, a panoply of carbohydrate-active enzymes and secondary metabolites.</title>
        <authorList>
            <person name="Sorensen T."/>
            <person name="Petersen C."/>
            <person name="Muurmann A.T."/>
            <person name="Christiansen J.V."/>
            <person name="Brundto M.L."/>
            <person name="Overgaard C.K."/>
            <person name="Boysen A.T."/>
            <person name="Wollenberg R.D."/>
            <person name="Larsen T.O."/>
            <person name="Sorensen J.L."/>
            <person name="Nielsen K.L."/>
            <person name="Sondergaard T.E."/>
        </authorList>
    </citation>
    <scope>NUCLEOTIDE SEQUENCE [LARGE SCALE GENOMIC DNA]</scope>
    <source>
        <strain evidence="14 15">AAU 773</strain>
    </source>
</reference>